<feature type="transmembrane region" description="Helical" evidence="13">
    <location>
        <begin position="85"/>
        <end position="110"/>
    </location>
</feature>
<dbReference type="STRING" id="1075417.SAMN05421823_102620"/>
<dbReference type="EC" id="7.1.1.9" evidence="11"/>
<comment type="similarity">
    <text evidence="2 10">Belongs to the cytochrome c oxidase subunit 2 family.</text>
</comment>
<feature type="transmembrane region" description="Helical" evidence="13">
    <location>
        <begin position="6"/>
        <end position="23"/>
    </location>
</feature>
<comment type="catalytic activity">
    <reaction evidence="11">
        <text>4 Fe(II)-[cytochrome c] + O2 + 8 H(+)(in) = 4 Fe(III)-[cytochrome c] + 2 H2O + 4 H(+)(out)</text>
        <dbReference type="Rhea" id="RHEA:11436"/>
        <dbReference type="Rhea" id="RHEA-COMP:10350"/>
        <dbReference type="Rhea" id="RHEA-COMP:14399"/>
        <dbReference type="ChEBI" id="CHEBI:15377"/>
        <dbReference type="ChEBI" id="CHEBI:15378"/>
        <dbReference type="ChEBI" id="CHEBI:15379"/>
        <dbReference type="ChEBI" id="CHEBI:29033"/>
        <dbReference type="ChEBI" id="CHEBI:29034"/>
        <dbReference type="EC" id="7.1.1.9"/>
    </reaction>
</comment>
<dbReference type="EMBL" id="FNFO01000002">
    <property type="protein sequence ID" value="SDK39055.1"/>
    <property type="molecule type" value="Genomic_DNA"/>
</dbReference>
<dbReference type="GO" id="GO:0005886">
    <property type="term" value="C:plasma membrane"/>
    <property type="evidence" value="ECO:0007669"/>
    <property type="project" value="UniProtKB-SubCell"/>
</dbReference>
<evidence type="ECO:0000256" key="7">
    <source>
        <dbReference type="ARBA" id="ARBA00022982"/>
    </source>
</evidence>
<sequence length="381" mass="43539">MIQAFLVIGAILVVAILILIFRVQTMVDVMRGSTTKRVGTSNRINAILFPITLILGLGLFVWYSFESADQFLPEASSIHGKKIDQMFWLTMGILIFVFVLTHLLLFYFPYRYQFKENRTALFYPDNNKLEIIWTTIPAIVLALLVFTGWKVWTEVTDEAPEDRVELEIVGKQFNWIVRYPGKDGKLGAHNYKAIDATNELGLDMTDKANFDDFKPREIHLPVGKPVLFKIRARDVLHSVFAPYFRMKMDAVPGMPTRFWFTPTKTTAQMREELGDQSFEYEIACTEVCGRNHFAMRMLVVVEEEEEYEKWYAEQPSMLASAPEYYLEKVPANLRPIAELEVPIEKLEELKKAAADSSTAGVTPDVPAEGQEETPVRAQAAM</sequence>
<evidence type="ECO:0000256" key="12">
    <source>
        <dbReference type="SAM" id="MobiDB-lite"/>
    </source>
</evidence>
<keyword evidence="7 10" id="KW-0249">Electron transport</keyword>
<dbReference type="GO" id="GO:0042773">
    <property type="term" value="P:ATP synthesis coupled electron transport"/>
    <property type="evidence" value="ECO:0007669"/>
    <property type="project" value="TreeGrafter"/>
</dbReference>
<evidence type="ECO:0000256" key="3">
    <source>
        <dbReference type="ARBA" id="ARBA00022448"/>
    </source>
</evidence>
<dbReference type="PROSITE" id="PS50857">
    <property type="entry name" value="COX2_CUA"/>
    <property type="match status" value="1"/>
</dbReference>
<comment type="cofactor">
    <cofactor evidence="11">
        <name>Cu cation</name>
        <dbReference type="ChEBI" id="CHEBI:23378"/>
    </cofactor>
    <text evidence="11">Binds a copper A center.</text>
</comment>
<protein>
    <recommendedName>
        <fullName evidence="11">Cytochrome c oxidase subunit 2</fullName>
        <ecNumber evidence="11">7.1.1.9</ecNumber>
    </recommendedName>
</protein>
<dbReference type="SUPFAM" id="SSF81464">
    <property type="entry name" value="Cytochrome c oxidase subunit II-like, transmembrane region"/>
    <property type="match status" value="1"/>
</dbReference>
<dbReference type="RefSeq" id="WP_089680426.1">
    <property type="nucleotide sequence ID" value="NZ_FNFO01000002.1"/>
</dbReference>
<comment type="subcellular location">
    <subcellularLocation>
        <location evidence="10">Cell membrane</location>
        <topology evidence="10">Multi-pass membrane protein</topology>
    </subcellularLocation>
    <subcellularLocation>
        <location evidence="1">Membrane</location>
        <topology evidence="1">Multi-pass membrane protein</topology>
    </subcellularLocation>
</comment>
<evidence type="ECO:0000256" key="10">
    <source>
        <dbReference type="RuleBase" id="RU000456"/>
    </source>
</evidence>
<evidence type="ECO:0000256" key="6">
    <source>
        <dbReference type="ARBA" id="ARBA00022967"/>
    </source>
</evidence>
<keyword evidence="5 10" id="KW-0812">Transmembrane</keyword>
<evidence type="ECO:0000256" key="9">
    <source>
        <dbReference type="ARBA" id="ARBA00023136"/>
    </source>
</evidence>
<dbReference type="Gene3D" id="1.10.287.90">
    <property type="match status" value="1"/>
</dbReference>
<keyword evidence="6" id="KW-1278">Translocase</keyword>
<keyword evidence="4 10" id="KW-0679">Respiratory chain</keyword>
<dbReference type="InterPro" id="IPR002429">
    <property type="entry name" value="CcO_II-like_C"/>
</dbReference>
<keyword evidence="3 10" id="KW-0813">Transport</keyword>
<accession>A0A1G9BJM0</accession>
<evidence type="ECO:0000259" key="15">
    <source>
        <dbReference type="PROSITE" id="PS50999"/>
    </source>
</evidence>
<dbReference type="InterPro" id="IPR045187">
    <property type="entry name" value="CcO_II"/>
</dbReference>
<evidence type="ECO:0000313" key="17">
    <source>
        <dbReference type="Proteomes" id="UP000198510"/>
    </source>
</evidence>
<dbReference type="OrthoDB" id="9781261at2"/>
<dbReference type="Pfam" id="PF02790">
    <property type="entry name" value="COX2_TM"/>
    <property type="match status" value="1"/>
</dbReference>
<dbReference type="Pfam" id="PF00116">
    <property type="entry name" value="COX2"/>
    <property type="match status" value="1"/>
</dbReference>
<keyword evidence="11" id="KW-0186">Copper</keyword>
<dbReference type="GO" id="GO:0004129">
    <property type="term" value="F:cytochrome-c oxidase activity"/>
    <property type="evidence" value="ECO:0007669"/>
    <property type="project" value="UniProtKB-EC"/>
</dbReference>
<reference evidence="16 17" key="1">
    <citation type="submission" date="2016-10" db="EMBL/GenBank/DDBJ databases">
        <authorList>
            <person name="de Groot N.N."/>
        </authorList>
    </citation>
    <scope>NUCLEOTIDE SEQUENCE [LARGE SCALE GENOMIC DNA]</scope>
    <source>
        <strain evidence="16 17">DSM 25186</strain>
    </source>
</reference>
<organism evidence="16 17">
    <name type="scientific">Catalinimonas alkaloidigena</name>
    <dbReference type="NCBI Taxonomy" id="1075417"/>
    <lineage>
        <taxon>Bacteria</taxon>
        <taxon>Pseudomonadati</taxon>
        <taxon>Bacteroidota</taxon>
        <taxon>Cytophagia</taxon>
        <taxon>Cytophagales</taxon>
        <taxon>Catalimonadaceae</taxon>
        <taxon>Catalinimonas</taxon>
    </lineage>
</organism>
<dbReference type="Gene3D" id="2.60.40.420">
    <property type="entry name" value="Cupredoxins - blue copper proteins"/>
    <property type="match status" value="1"/>
</dbReference>
<dbReference type="SUPFAM" id="SSF49503">
    <property type="entry name" value="Cupredoxins"/>
    <property type="match status" value="1"/>
</dbReference>
<dbReference type="InterPro" id="IPR011759">
    <property type="entry name" value="Cyt_c_oxidase_su2_TM_dom"/>
</dbReference>
<evidence type="ECO:0000259" key="14">
    <source>
        <dbReference type="PROSITE" id="PS50857"/>
    </source>
</evidence>
<gene>
    <name evidence="16" type="ORF">SAMN05421823_102620</name>
</gene>
<dbReference type="PROSITE" id="PS50999">
    <property type="entry name" value="COX2_TM"/>
    <property type="match status" value="1"/>
</dbReference>
<feature type="transmembrane region" description="Helical" evidence="13">
    <location>
        <begin position="131"/>
        <end position="152"/>
    </location>
</feature>
<proteinExistence type="inferred from homology"/>
<feature type="transmembrane region" description="Helical" evidence="13">
    <location>
        <begin position="44"/>
        <end position="65"/>
    </location>
</feature>
<evidence type="ECO:0000313" key="16">
    <source>
        <dbReference type="EMBL" id="SDK39055.1"/>
    </source>
</evidence>
<dbReference type="PRINTS" id="PR01166">
    <property type="entry name" value="CYCOXIDASEII"/>
</dbReference>
<keyword evidence="9 13" id="KW-0472">Membrane</keyword>
<feature type="region of interest" description="Disordered" evidence="12">
    <location>
        <begin position="352"/>
        <end position="381"/>
    </location>
</feature>
<dbReference type="GO" id="GO:0005507">
    <property type="term" value="F:copper ion binding"/>
    <property type="evidence" value="ECO:0007669"/>
    <property type="project" value="InterPro"/>
</dbReference>
<dbReference type="Proteomes" id="UP000198510">
    <property type="component" value="Unassembled WGS sequence"/>
</dbReference>
<keyword evidence="11" id="KW-0479">Metal-binding</keyword>
<dbReference type="PANTHER" id="PTHR22888">
    <property type="entry name" value="CYTOCHROME C OXIDASE, SUBUNIT II"/>
    <property type="match status" value="1"/>
</dbReference>
<evidence type="ECO:0000256" key="13">
    <source>
        <dbReference type="SAM" id="Phobius"/>
    </source>
</evidence>
<name>A0A1G9BJM0_9BACT</name>
<evidence type="ECO:0000256" key="8">
    <source>
        <dbReference type="ARBA" id="ARBA00022989"/>
    </source>
</evidence>
<feature type="domain" description="Cytochrome oxidase subunit II copper A binding" evidence="14">
    <location>
        <begin position="161"/>
        <end position="313"/>
    </location>
</feature>
<feature type="domain" description="Cytochrome oxidase subunit II transmembrane region profile" evidence="15">
    <location>
        <begin position="64"/>
        <end position="159"/>
    </location>
</feature>
<dbReference type="PANTHER" id="PTHR22888:SF9">
    <property type="entry name" value="CYTOCHROME C OXIDASE SUBUNIT 2"/>
    <property type="match status" value="1"/>
</dbReference>
<keyword evidence="17" id="KW-1185">Reference proteome</keyword>
<evidence type="ECO:0000256" key="5">
    <source>
        <dbReference type="ARBA" id="ARBA00022692"/>
    </source>
</evidence>
<keyword evidence="8 13" id="KW-1133">Transmembrane helix</keyword>
<dbReference type="InterPro" id="IPR008972">
    <property type="entry name" value="Cupredoxin"/>
</dbReference>
<evidence type="ECO:0000256" key="1">
    <source>
        <dbReference type="ARBA" id="ARBA00004141"/>
    </source>
</evidence>
<dbReference type="InterPro" id="IPR036257">
    <property type="entry name" value="Cyt_c_oxidase_su2_TM_sf"/>
</dbReference>
<evidence type="ECO:0000256" key="2">
    <source>
        <dbReference type="ARBA" id="ARBA00007866"/>
    </source>
</evidence>
<evidence type="ECO:0000256" key="4">
    <source>
        <dbReference type="ARBA" id="ARBA00022660"/>
    </source>
</evidence>
<dbReference type="AlphaFoldDB" id="A0A1G9BJM0"/>
<evidence type="ECO:0000256" key="11">
    <source>
        <dbReference type="RuleBase" id="RU004024"/>
    </source>
</evidence>
<comment type="function">
    <text evidence="11">Subunits I and II form the functional core of the enzyme complex. Electrons originating in cytochrome c are transferred via heme a and Cu(A) to the binuclear center formed by heme a3 and Cu(B).</text>
</comment>